<reference evidence="2" key="2">
    <citation type="submission" date="2025-05" db="UniProtKB">
        <authorList>
            <consortium name="EnsemblMetazoa"/>
        </authorList>
    </citation>
    <scope>IDENTIFICATION</scope>
    <source>
        <strain evidence="2">Foshan</strain>
    </source>
</reference>
<dbReference type="EnsemblMetazoa" id="AALFPA23_018310.R26885">
    <property type="protein sequence ID" value="AALFPA23_018310.P26885"/>
    <property type="gene ID" value="AALFPA23_018310"/>
</dbReference>
<feature type="region of interest" description="Disordered" evidence="1">
    <location>
        <begin position="59"/>
        <end position="118"/>
    </location>
</feature>
<protein>
    <submittedName>
        <fullName evidence="2">Uncharacterized protein</fullName>
    </submittedName>
</protein>
<feature type="region of interest" description="Disordered" evidence="1">
    <location>
        <begin position="188"/>
        <end position="208"/>
    </location>
</feature>
<feature type="compositionally biased region" description="Basic and acidic residues" evidence="1">
    <location>
        <begin position="77"/>
        <end position="112"/>
    </location>
</feature>
<dbReference type="Proteomes" id="UP000069940">
    <property type="component" value="Unassembled WGS sequence"/>
</dbReference>
<sequence length="329" mass="37165">MESTLRELSLLEEKSALWRKHQQEQSELRRKCYEEEQRRIEEEYQRELVKIDEEFRRAAQKMKSDFSAQRRAVLRQHNGDKVSEGTVEEPHSNDKTQPKNDCSKTSYPKKDSPVSVPQSAISCDEECVAHTKGGEISKIIPADSTAVSFVSIRSLTSSANRSKRIRRCTRVYENVTMVFSECNTYETSAKQNGSDQPARRRRGRKRGDRHQLKTLLFDPGGYCVASVERVGLVWVYLPQSASTAVRCCHLCCVGKRCHSSIWKTSPSPVPRGGMLRTVSVRLLLSGTGNPEAIVGCISGVAEVDGGYKFTTRQCRLVRDRSRTCTPVRS</sequence>
<evidence type="ECO:0000313" key="2">
    <source>
        <dbReference type="EnsemblMetazoa" id="AALFPA23_018310.P26885"/>
    </source>
</evidence>
<name>A0ABM1ZGR0_AEDAL</name>
<dbReference type="RefSeq" id="XP_062705447.1">
    <property type="nucleotide sequence ID" value="XM_062849463.1"/>
</dbReference>
<reference evidence="3" key="1">
    <citation type="journal article" date="2015" name="Proc. Natl. Acad. Sci. U.S.A.">
        <title>Genome sequence of the Asian Tiger mosquito, Aedes albopictus, reveals insights into its biology, genetics, and evolution.</title>
        <authorList>
            <person name="Chen X.G."/>
            <person name="Jiang X."/>
            <person name="Gu J."/>
            <person name="Xu M."/>
            <person name="Wu Y."/>
            <person name="Deng Y."/>
            <person name="Zhang C."/>
            <person name="Bonizzoni M."/>
            <person name="Dermauw W."/>
            <person name="Vontas J."/>
            <person name="Armbruster P."/>
            <person name="Huang X."/>
            <person name="Yang Y."/>
            <person name="Zhang H."/>
            <person name="He W."/>
            <person name="Peng H."/>
            <person name="Liu Y."/>
            <person name="Wu K."/>
            <person name="Chen J."/>
            <person name="Lirakis M."/>
            <person name="Topalis P."/>
            <person name="Van Leeuwen T."/>
            <person name="Hall A.B."/>
            <person name="Jiang X."/>
            <person name="Thorpe C."/>
            <person name="Mueller R.L."/>
            <person name="Sun C."/>
            <person name="Waterhouse R.M."/>
            <person name="Yan G."/>
            <person name="Tu Z.J."/>
            <person name="Fang X."/>
            <person name="James A.A."/>
        </authorList>
    </citation>
    <scope>NUCLEOTIDE SEQUENCE [LARGE SCALE GENOMIC DNA]</scope>
    <source>
        <strain evidence="3">Foshan</strain>
    </source>
</reference>
<evidence type="ECO:0000256" key="1">
    <source>
        <dbReference type="SAM" id="MobiDB-lite"/>
    </source>
</evidence>
<accession>A0ABM1ZGR0</accession>
<dbReference type="GeneID" id="134287544"/>
<proteinExistence type="predicted"/>
<keyword evidence="3" id="KW-1185">Reference proteome</keyword>
<evidence type="ECO:0000313" key="3">
    <source>
        <dbReference type="Proteomes" id="UP000069940"/>
    </source>
</evidence>
<organism evidence="2 3">
    <name type="scientific">Aedes albopictus</name>
    <name type="common">Asian tiger mosquito</name>
    <name type="synonym">Stegomyia albopicta</name>
    <dbReference type="NCBI Taxonomy" id="7160"/>
    <lineage>
        <taxon>Eukaryota</taxon>
        <taxon>Metazoa</taxon>
        <taxon>Ecdysozoa</taxon>
        <taxon>Arthropoda</taxon>
        <taxon>Hexapoda</taxon>
        <taxon>Insecta</taxon>
        <taxon>Pterygota</taxon>
        <taxon>Neoptera</taxon>
        <taxon>Endopterygota</taxon>
        <taxon>Diptera</taxon>
        <taxon>Nematocera</taxon>
        <taxon>Culicoidea</taxon>
        <taxon>Culicidae</taxon>
        <taxon>Culicinae</taxon>
        <taxon>Aedini</taxon>
        <taxon>Aedes</taxon>
        <taxon>Stegomyia</taxon>
    </lineage>
</organism>
<feature type="compositionally biased region" description="Basic residues" evidence="1">
    <location>
        <begin position="199"/>
        <end position="208"/>
    </location>
</feature>